<reference evidence="1 2" key="1">
    <citation type="submission" date="2024-02" db="EMBL/GenBank/DDBJ databases">
        <authorList>
            <person name="Vignale AGUSTIN F."/>
            <person name="Sosa J E."/>
            <person name="Modenutti C."/>
        </authorList>
    </citation>
    <scope>NUCLEOTIDE SEQUENCE [LARGE SCALE GENOMIC DNA]</scope>
</reference>
<dbReference type="Proteomes" id="UP001642360">
    <property type="component" value="Unassembled WGS sequence"/>
</dbReference>
<keyword evidence="2" id="KW-1185">Reference proteome</keyword>
<dbReference type="EMBL" id="CAUOFW020006057">
    <property type="protein sequence ID" value="CAK9172781.1"/>
    <property type="molecule type" value="Genomic_DNA"/>
</dbReference>
<name>A0ABC8TZ74_9AQUA</name>
<organism evidence="1 2">
    <name type="scientific">Ilex paraguariensis</name>
    <name type="common">yerba mate</name>
    <dbReference type="NCBI Taxonomy" id="185542"/>
    <lineage>
        <taxon>Eukaryota</taxon>
        <taxon>Viridiplantae</taxon>
        <taxon>Streptophyta</taxon>
        <taxon>Embryophyta</taxon>
        <taxon>Tracheophyta</taxon>
        <taxon>Spermatophyta</taxon>
        <taxon>Magnoliopsida</taxon>
        <taxon>eudicotyledons</taxon>
        <taxon>Gunneridae</taxon>
        <taxon>Pentapetalae</taxon>
        <taxon>asterids</taxon>
        <taxon>campanulids</taxon>
        <taxon>Aquifoliales</taxon>
        <taxon>Aquifoliaceae</taxon>
        <taxon>Ilex</taxon>
    </lineage>
</organism>
<evidence type="ECO:0000313" key="2">
    <source>
        <dbReference type="Proteomes" id="UP001642360"/>
    </source>
</evidence>
<dbReference type="AlphaFoldDB" id="A0ABC8TZ74"/>
<comment type="caution">
    <text evidence="1">The sequence shown here is derived from an EMBL/GenBank/DDBJ whole genome shotgun (WGS) entry which is preliminary data.</text>
</comment>
<protein>
    <submittedName>
        <fullName evidence="1">Uncharacterized protein</fullName>
    </submittedName>
</protein>
<evidence type="ECO:0000313" key="1">
    <source>
        <dbReference type="EMBL" id="CAK9172781.1"/>
    </source>
</evidence>
<proteinExistence type="predicted"/>
<accession>A0ABC8TZ74</accession>
<sequence>MAPHKLVWWSSMFLDNSKVIGCISSSENDYKVKLRFCGLDVQLLTDILVPSDQ</sequence>
<gene>
    <name evidence="1" type="ORF">ILEXP_LOCUS42457</name>
</gene>